<dbReference type="GO" id="GO:0003677">
    <property type="term" value="F:DNA binding"/>
    <property type="evidence" value="ECO:0007669"/>
    <property type="project" value="InterPro"/>
</dbReference>
<protein>
    <submittedName>
        <fullName evidence="7">RNA polymerase sigma-70 factor, ECF subfamily</fullName>
    </submittedName>
</protein>
<dbReference type="RefSeq" id="WP_142533757.1">
    <property type="nucleotide sequence ID" value="NZ_FXTB01000006.1"/>
</dbReference>
<dbReference type="InterPro" id="IPR014284">
    <property type="entry name" value="RNA_pol_sigma-70_dom"/>
</dbReference>
<reference evidence="7 8" key="1">
    <citation type="submission" date="2017-05" db="EMBL/GenBank/DDBJ databases">
        <authorList>
            <person name="Varghese N."/>
            <person name="Submissions S."/>
        </authorList>
    </citation>
    <scope>NUCLEOTIDE SEQUENCE [LARGE SCALE GENOMIC DNA]</scope>
    <source>
        <strain evidence="7 8">DSM 27040</strain>
    </source>
</reference>
<dbReference type="InterPro" id="IPR039425">
    <property type="entry name" value="RNA_pol_sigma-70-like"/>
</dbReference>
<evidence type="ECO:0000313" key="8">
    <source>
        <dbReference type="Proteomes" id="UP000319040"/>
    </source>
</evidence>
<dbReference type="Proteomes" id="UP000319040">
    <property type="component" value="Unassembled WGS sequence"/>
</dbReference>
<dbReference type="InterPro" id="IPR036388">
    <property type="entry name" value="WH-like_DNA-bd_sf"/>
</dbReference>
<gene>
    <name evidence="7" type="ORF">SAMN06265379_10645</name>
</gene>
<evidence type="ECO:0000256" key="3">
    <source>
        <dbReference type="ARBA" id="ARBA00023082"/>
    </source>
</evidence>
<keyword evidence="2" id="KW-0805">Transcription regulation</keyword>
<organism evidence="7 8">
    <name type="scientific">Saccharicrinis carchari</name>
    <dbReference type="NCBI Taxonomy" id="1168039"/>
    <lineage>
        <taxon>Bacteria</taxon>
        <taxon>Pseudomonadati</taxon>
        <taxon>Bacteroidota</taxon>
        <taxon>Bacteroidia</taxon>
        <taxon>Marinilabiliales</taxon>
        <taxon>Marinilabiliaceae</taxon>
        <taxon>Saccharicrinis</taxon>
    </lineage>
</organism>
<keyword evidence="8" id="KW-1185">Reference proteome</keyword>
<dbReference type="Pfam" id="PF08281">
    <property type="entry name" value="Sigma70_r4_2"/>
    <property type="match status" value="1"/>
</dbReference>
<evidence type="ECO:0000259" key="5">
    <source>
        <dbReference type="Pfam" id="PF04542"/>
    </source>
</evidence>
<evidence type="ECO:0000256" key="4">
    <source>
        <dbReference type="ARBA" id="ARBA00023163"/>
    </source>
</evidence>
<dbReference type="Gene3D" id="1.10.1740.10">
    <property type="match status" value="1"/>
</dbReference>
<dbReference type="AlphaFoldDB" id="A0A521DMX4"/>
<dbReference type="Pfam" id="PF04542">
    <property type="entry name" value="Sigma70_r2"/>
    <property type="match status" value="1"/>
</dbReference>
<dbReference type="SUPFAM" id="SSF88659">
    <property type="entry name" value="Sigma3 and sigma4 domains of RNA polymerase sigma factors"/>
    <property type="match status" value="1"/>
</dbReference>
<dbReference type="InterPro" id="IPR013324">
    <property type="entry name" value="RNA_pol_sigma_r3/r4-like"/>
</dbReference>
<feature type="domain" description="RNA polymerase sigma factor 70 region 4 type 2" evidence="6">
    <location>
        <begin position="118"/>
        <end position="169"/>
    </location>
</feature>
<accession>A0A521DMX4</accession>
<dbReference type="InterPro" id="IPR007627">
    <property type="entry name" value="RNA_pol_sigma70_r2"/>
</dbReference>
<dbReference type="GO" id="GO:0016987">
    <property type="term" value="F:sigma factor activity"/>
    <property type="evidence" value="ECO:0007669"/>
    <property type="project" value="UniProtKB-KW"/>
</dbReference>
<keyword evidence="3" id="KW-0731">Sigma factor</keyword>
<dbReference type="PANTHER" id="PTHR43133:SF46">
    <property type="entry name" value="RNA POLYMERASE SIGMA-70 FACTOR ECF SUBFAMILY"/>
    <property type="match status" value="1"/>
</dbReference>
<dbReference type="GO" id="GO:0006352">
    <property type="term" value="P:DNA-templated transcription initiation"/>
    <property type="evidence" value="ECO:0007669"/>
    <property type="project" value="InterPro"/>
</dbReference>
<dbReference type="SUPFAM" id="SSF88946">
    <property type="entry name" value="Sigma2 domain of RNA polymerase sigma factors"/>
    <property type="match status" value="1"/>
</dbReference>
<dbReference type="OrthoDB" id="1056775at2"/>
<evidence type="ECO:0000259" key="6">
    <source>
        <dbReference type="Pfam" id="PF08281"/>
    </source>
</evidence>
<dbReference type="Gene3D" id="1.10.10.10">
    <property type="entry name" value="Winged helix-like DNA-binding domain superfamily/Winged helix DNA-binding domain"/>
    <property type="match status" value="1"/>
</dbReference>
<evidence type="ECO:0000256" key="2">
    <source>
        <dbReference type="ARBA" id="ARBA00023015"/>
    </source>
</evidence>
<sequence>MSVKNLTEIIKQCQRNNSKAQKTLYQKFSPWLFGVCLQYCKDRTDAEDNLQDGFIKIFTNIDKFRFEGSFEGWMRRIMVNTIIESFRKKNPVYLVDSMETYQIEDEESTDDVPLHSSRELLQIIESLPPKYKLVFNLYALEGLSHQEISEMLDISVGTSKSNLSRARKILKQKLSLKKDSKTQTA</sequence>
<dbReference type="InterPro" id="IPR013249">
    <property type="entry name" value="RNA_pol_sigma70_r4_t2"/>
</dbReference>
<comment type="similarity">
    <text evidence="1">Belongs to the sigma-70 factor family. ECF subfamily.</text>
</comment>
<proteinExistence type="inferred from homology"/>
<dbReference type="InterPro" id="IPR013325">
    <property type="entry name" value="RNA_pol_sigma_r2"/>
</dbReference>
<keyword evidence="4" id="KW-0804">Transcription</keyword>
<dbReference type="PANTHER" id="PTHR43133">
    <property type="entry name" value="RNA POLYMERASE ECF-TYPE SIGMA FACTO"/>
    <property type="match status" value="1"/>
</dbReference>
<evidence type="ECO:0000256" key="1">
    <source>
        <dbReference type="ARBA" id="ARBA00010641"/>
    </source>
</evidence>
<feature type="domain" description="RNA polymerase sigma-70 region 2" evidence="5">
    <location>
        <begin position="24"/>
        <end position="90"/>
    </location>
</feature>
<evidence type="ECO:0000313" key="7">
    <source>
        <dbReference type="EMBL" id="SMO73046.1"/>
    </source>
</evidence>
<dbReference type="EMBL" id="FXTB01000006">
    <property type="protein sequence ID" value="SMO73046.1"/>
    <property type="molecule type" value="Genomic_DNA"/>
</dbReference>
<dbReference type="NCBIfam" id="TIGR02937">
    <property type="entry name" value="sigma70-ECF"/>
    <property type="match status" value="1"/>
</dbReference>
<dbReference type="CDD" id="cd06171">
    <property type="entry name" value="Sigma70_r4"/>
    <property type="match status" value="1"/>
</dbReference>
<name>A0A521DMX4_SACCC</name>